<reference evidence="2" key="1">
    <citation type="submission" date="2017-07" db="EMBL/GenBank/DDBJ databases">
        <title>Characterisation of Six Novel Gammapapillomavirus Types Isolated From Penile Swabs.</title>
        <authorList>
            <person name="Murahwa A.T."/>
            <person name="Mbulawa Z.Z.A."/>
            <person name="Williamson A.-L."/>
            <person name="Meiring T.L."/>
        </authorList>
    </citation>
    <scope>NUCLEOTIDE SEQUENCE</scope>
    <source>
        <strain evidence="2">CT06_10</strain>
    </source>
</reference>
<keyword evidence="1" id="KW-0812">Transmembrane</keyword>
<protein>
    <submittedName>
        <fullName evidence="2">E10 protein</fullName>
    </submittedName>
</protein>
<reference evidence="3" key="2">
    <citation type="submission" date="2020-07" db="EMBL/GenBank/DDBJ databases">
        <authorList>
            <person name="Wienecke-Baldacchino K A."/>
        </authorList>
    </citation>
    <scope>NUCLEOTIDE SEQUENCE</scope>
    <source>
        <strain evidence="3">LNS7880814_HPV214</strain>
    </source>
</reference>
<gene>
    <name evidence="2" type="primary">E10</name>
</gene>
<name>A0A2H4V8E2_9PAPI</name>
<sequence length="37" mass="4254">MNIVTVLLVLWQVYIIIIFGITIVCLIKIFLHLALTI</sequence>
<dbReference type="EMBL" id="MF509819">
    <property type="protein sequence ID" value="AUB51274.1"/>
    <property type="molecule type" value="Genomic_DNA"/>
</dbReference>
<organism evidence="2">
    <name type="scientific">Human papillomavirus type 214</name>
    <dbReference type="NCBI Taxonomy" id="2060138"/>
    <lineage>
        <taxon>Viruses</taxon>
        <taxon>Monodnaviria</taxon>
        <taxon>Shotokuvirae</taxon>
        <taxon>Cossaviricota</taxon>
        <taxon>Papovaviricetes</taxon>
        <taxon>Zurhausenvirales</taxon>
        <taxon>Papillomaviridae</taxon>
    </lineage>
</organism>
<keyword evidence="1" id="KW-1133">Transmembrane helix</keyword>
<accession>A0A2H4V8E2</accession>
<proteinExistence type="predicted"/>
<evidence type="ECO:0000256" key="1">
    <source>
        <dbReference type="SAM" id="Phobius"/>
    </source>
</evidence>
<feature type="transmembrane region" description="Helical" evidence="1">
    <location>
        <begin position="6"/>
        <end position="31"/>
    </location>
</feature>
<evidence type="ECO:0000313" key="2">
    <source>
        <dbReference type="EMBL" id="AUB51274.1"/>
    </source>
</evidence>
<keyword evidence="1" id="KW-0472">Membrane</keyword>
<dbReference type="EMBL" id="LR862035">
    <property type="protein sequence ID" value="CAD1814239.1"/>
    <property type="molecule type" value="Genomic_DNA"/>
</dbReference>
<evidence type="ECO:0000313" key="3">
    <source>
        <dbReference type="EMBL" id="CAD1814239.1"/>
    </source>
</evidence>